<dbReference type="Gene3D" id="3.30.750.44">
    <property type="match status" value="1"/>
</dbReference>
<dbReference type="Gene3D" id="3.90.226.10">
    <property type="entry name" value="2-enoyl-CoA Hydratase, Chain A, domain 1"/>
    <property type="match status" value="1"/>
</dbReference>
<dbReference type="EMBL" id="LIUT01000001">
    <property type="protein sequence ID" value="KOR89392.1"/>
    <property type="molecule type" value="Genomic_DNA"/>
</dbReference>
<dbReference type="GO" id="GO:0007165">
    <property type="term" value="P:signal transduction"/>
    <property type="evidence" value="ECO:0007669"/>
    <property type="project" value="TreeGrafter"/>
</dbReference>
<proteinExistence type="predicted"/>
<keyword evidence="3" id="KW-1185">Reference proteome</keyword>
<comment type="caution">
    <text evidence="2">The sequence shown here is derived from an EMBL/GenBank/DDBJ whole genome shotgun (WGS) entry which is preliminary data.</text>
</comment>
<evidence type="ECO:0000313" key="3">
    <source>
        <dbReference type="Proteomes" id="UP000036932"/>
    </source>
</evidence>
<dbReference type="CDD" id="cd07562">
    <property type="entry name" value="Peptidase_S41_TRI"/>
    <property type="match status" value="1"/>
</dbReference>
<dbReference type="PATRIC" id="fig|1705565.3.peg.3929"/>
<evidence type="ECO:0000313" key="2">
    <source>
        <dbReference type="EMBL" id="KOR89392.1"/>
    </source>
</evidence>
<dbReference type="Gene3D" id="2.30.42.10">
    <property type="match status" value="1"/>
</dbReference>
<dbReference type="OrthoDB" id="5379939at2"/>
<gene>
    <name evidence="2" type="ORF">AM231_09735</name>
</gene>
<sequence length="586" mass="66708">MGAEKRRSMRVFVFFSVLLVIIITGCFASQDSNQIAKEKELLLDTGSEMKLSNLSEQKIMDLAKLGKVWGVVKYYHPKVVSGEINWDEELFRIMPSILAEDSDVNSILYKWVHSLGSESIPGKLTTEYHYPEDSIQLSPTTDWCNDEKYLGKDLSLELSKLLESNIVKREHAYVSFKDDSPYPSMANENLYYGMKFDDTSYRLLGLFRYWNIIEYYYPYKDVIGEDWDHVLMEFIPKFFNGSDYDSYFMTIAELTTRIHDSHVYLLGKNRGAITTVADYFGTYSLPVNIIEINNQIVISKVINNCGLEVGDIVLKVSGKSIDEVLEDRRKYISQSREDTSGLFFSASVRTHQKNTDVTVIRRGNKMNISAVGSPQNIVFMIDTKSQELENGEIYYINAGLLKDGEIDKIMNDWWNTKGLILDLRNYPASEIAHTLAQYLIPSKKEFAWMSFPNPVIPGEFYYLMPNVSGKHQDNKDEELYKGKLVMLINEHTISHGELTTMSLRNAENSIVLGRPTAGADGDAVSFYLPGNIKTGISGFGVFDPEKKPTQRVGVQPDIRLDPTIEGLMEGRDEYIEKAVELIKQGN</sequence>
<dbReference type="GO" id="GO:0008236">
    <property type="term" value="F:serine-type peptidase activity"/>
    <property type="evidence" value="ECO:0007669"/>
    <property type="project" value="InterPro"/>
</dbReference>
<dbReference type="GO" id="GO:0030288">
    <property type="term" value="C:outer membrane-bounded periplasmic space"/>
    <property type="evidence" value="ECO:0007669"/>
    <property type="project" value="TreeGrafter"/>
</dbReference>
<feature type="domain" description="Tail specific protease" evidence="1">
    <location>
        <begin position="352"/>
        <end position="561"/>
    </location>
</feature>
<dbReference type="Pfam" id="PF03572">
    <property type="entry name" value="Peptidase_S41"/>
    <property type="match status" value="1"/>
</dbReference>
<organism evidence="2 3">
    <name type="scientific">Paenibacillus solani</name>
    <dbReference type="NCBI Taxonomy" id="1705565"/>
    <lineage>
        <taxon>Bacteria</taxon>
        <taxon>Bacillati</taxon>
        <taxon>Bacillota</taxon>
        <taxon>Bacilli</taxon>
        <taxon>Bacillales</taxon>
        <taxon>Paenibacillaceae</taxon>
        <taxon>Paenibacillus</taxon>
    </lineage>
</organism>
<dbReference type="PANTHER" id="PTHR32060:SF30">
    <property type="entry name" value="CARBOXY-TERMINAL PROCESSING PROTEASE CTPA"/>
    <property type="match status" value="1"/>
</dbReference>
<protein>
    <recommendedName>
        <fullName evidence="1">Tail specific protease domain-containing protein</fullName>
    </recommendedName>
</protein>
<reference evidence="3" key="1">
    <citation type="submission" date="2015-08" db="EMBL/GenBank/DDBJ databases">
        <title>Genome sequencing project for genomic taxonomy and phylogenomics of Bacillus-like bacteria.</title>
        <authorList>
            <person name="Liu B."/>
            <person name="Wang J."/>
            <person name="Zhu Y."/>
            <person name="Liu G."/>
            <person name="Chen Q."/>
            <person name="Chen Z."/>
            <person name="Lan J."/>
            <person name="Che J."/>
            <person name="Ge C."/>
            <person name="Shi H."/>
            <person name="Pan Z."/>
            <person name="Liu X."/>
        </authorList>
    </citation>
    <scope>NUCLEOTIDE SEQUENCE [LARGE SCALE GENOMIC DNA]</scope>
    <source>
        <strain evidence="3">FJAT-22460</strain>
    </source>
</reference>
<dbReference type="SUPFAM" id="SSF52096">
    <property type="entry name" value="ClpP/crotonase"/>
    <property type="match status" value="1"/>
</dbReference>
<dbReference type="SMART" id="SM00245">
    <property type="entry name" value="TSPc"/>
    <property type="match status" value="1"/>
</dbReference>
<dbReference type="GO" id="GO:0006508">
    <property type="term" value="P:proteolysis"/>
    <property type="evidence" value="ECO:0007669"/>
    <property type="project" value="InterPro"/>
</dbReference>
<dbReference type="InterPro" id="IPR036034">
    <property type="entry name" value="PDZ_sf"/>
</dbReference>
<dbReference type="InterPro" id="IPR005151">
    <property type="entry name" value="Tail-specific_protease"/>
</dbReference>
<accession>A0A0M1P4S6</accession>
<dbReference type="Proteomes" id="UP000036932">
    <property type="component" value="Unassembled WGS sequence"/>
</dbReference>
<evidence type="ECO:0000259" key="1">
    <source>
        <dbReference type="SMART" id="SM00245"/>
    </source>
</evidence>
<dbReference type="RefSeq" id="WP_054402436.1">
    <property type="nucleotide sequence ID" value="NZ_LIUT01000001.1"/>
</dbReference>
<dbReference type="InterPro" id="IPR029045">
    <property type="entry name" value="ClpP/crotonase-like_dom_sf"/>
</dbReference>
<name>A0A0M1P4S6_9BACL</name>
<dbReference type="PANTHER" id="PTHR32060">
    <property type="entry name" value="TAIL-SPECIFIC PROTEASE"/>
    <property type="match status" value="1"/>
</dbReference>
<dbReference type="GO" id="GO:0004175">
    <property type="term" value="F:endopeptidase activity"/>
    <property type="evidence" value="ECO:0007669"/>
    <property type="project" value="TreeGrafter"/>
</dbReference>
<dbReference type="AlphaFoldDB" id="A0A0M1P4S6"/>
<dbReference type="PROSITE" id="PS51257">
    <property type="entry name" value="PROKAR_LIPOPROTEIN"/>
    <property type="match status" value="1"/>
</dbReference>